<evidence type="ECO:0000256" key="2">
    <source>
        <dbReference type="ARBA" id="ARBA00024325"/>
    </source>
</evidence>
<dbReference type="RefSeq" id="WP_123042477.1">
    <property type="nucleotide sequence ID" value="NZ_CP033433.1"/>
</dbReference>
<keyword evidence="4" id="KW-0167">Capsid protein</keyword>
<keyword evidence="1" id="KW-0749">Sporulation</keyword>
<evidence type="ECO:0000313" key="5">
    <source>
        <dbReference type="Proteomes" id="UP000269097"/>
    </source>
</evidence>
<name>A0A3G3K1L2_9BACL</name>
<evidence type="ECO:0000256" key="3">
    <source>
        <dbReference type="ARBA" id="ARBA00024344"/>
    </source>
</evidence>
<comment type="similarity">
    <text evidence="3">Belongs to the CotF family.</text>
</comment>
<dbReference type="AlphaFoldDB" id="A0A3G3K1L2"/>
<evidence type="ECO:0000313" key="4">
    <source>
        <dbReference type="EMBL" id="AYQ74396.1"/>
    </source>
</evidence>
<dbReference type="Proteomes" id="UP000269097">
    <property type="component" value="Chromosome"/>
</dbReference>
<comment type="subcellular location">
    <subcellularLocation>
        <location evidence="2">Spore coat</location>
    </subcellularLocation>
</comment>
<dbReference type="Gene3D" id="1.20.1260.10">
    <property type="match status" value="1"/>
</dbReference>
<evidence type="ECO:0000256" key="1">
    <source>
        <dbReference type="ARBA" id="ARBA00022969"/>
    </source>
</evidence>
<accession>A0A3G3K1L2</accession>
<dbReference type="KEGG" id="coh:EAV92_18560"/>
<proteinExistence type="inferred from homology"/>
<dbReference type="PANTHER" id="PTHR39183">
    <property type="entry name" value="SPORE COAT PROTEIN F-LIKE PROTEIN YHCQ"/>
    <property type="match status" value="1"/>
</dbReference>
<dbReference type="EMBL" id="CP033433">
    <property type="protein sequence ID" value="AYQ74396.1"/>
    <property type="molecule type" value="Genomic_DNA"/>
</dbReference>
<gene>
    <name evidence="4" type="ORF">EAV92_18560</name>
</gene>
<dbReference type="Pfam" id="PF07875">
    <property type="entry name" value="Coat_F"/>
    <property type="match status" value="1"/>
</dbReference>
<dbReference type="PANTHER" id="PTHR39183:SF1">
    <property type="entry name" value="SPORE COAT PROTEIN F-LIKE PROTEIN YHCQ"/>
    <property type="match status" value="1"/>
</dbReference>
<dbReference type="InterPro" id="IPR012347">
    <property type="entry name" value="Ferritin-like"/>
</dbReference>
<organism evidence="4 5">
    <name type="scientific">Cohnella candidum</name>
    <dbReference type="NCBI Taxonomy" id="2674991"/>
    <lineage>
        <taxon>Bacteria</taxon>
        <taxon>Bacillati</taxon>
        <taxon>Bacillota</taxon>
        <taxon>Bacilli</taxon>
        <taxon>Bacillales</taxon>
        <taxon>Paenibacillaceae</taxon>
        <taxon>Cohnella</taxon>
    </lineage>
</organism>
<reference evidence="4 5" key="1">
    <citation type="submission" date="2018-10" db="EMBL/GenBank/DDBJ databases">
        <title>Genome Sequence of Cohnella sp.</title>
        <authorList>
            <person name="Srinivasan S."/>
            <person name="Kim M.K."/>
        </authorList>
    </citation>
    <scope>NUCLEOTIDE SEQUENCE [LARGE SCALE GENOMIC DNA]</scope>
    <source>
        <strain evidence="4 5">18JY8-7</strain>
    </source>
</reference>
<dbReference type="InterPro" id="IPR012851">
    <property type="entry name" value="Spore_coat_CotF-like"/>
</dbReference>
<keyword evidence="4" id="KW-0946">Virion</keyword>
<keyword evidence="5" id="KW-1185">Reference proteome</keyword>
<protein>
    <submittedName>
        <fullName evidence="4">Spore coat protein</fullName>
    </submittedName>
</protein>
<sequence>MQFGAHETMEVHECLMDKINQIAHFNLYASQARDPRLQDMIARHRHTAIMSYNELVHLTQGNTRFQPIMSNPSMQGMGGQQVQYGLHNPPQMSPQTDAKFSDQEIAAAMLICHKNGAKNATWAALECADPNLRRAIQNSAMACMNFAYEVFLLMNEQGQYQVPTLKDQTAQTFMQSYQPADQALMSQFGAAGMQGGAYGMQGGAYGMQTASNMNSMNNMNNMNFSNSTMGQYRMPQ</sequence>
<dbReference type="GO" id="GO:0030435">
    <property type="term" value="P:sporulation resulting in formation of a cellular spore"/>
    <property type="evidence" value="ECO:0007669"/>
    <property type="project" value="UniProtKB-KW"/>
</dbReference>